<keyword evidence="1" id="KW-0812">Transmembrane</keyword>
<feature type="transmembrane region" description="Helical" evidence="1">
    <location>
        <begin position="48"/>
        <end position="64"/>
    </location>
</feature>
<keyword evidence="1" id="KW-1133">Transmembrane helix</keyword>
<evidence type="ECO:0000313" key="2">
    <source>
        <dbReference type="EMBL" id="RSK36529.1"/>
    </source>
</evidence>
<feature type="transmembrane region" description="Helical" evidence="1">
    <location>
        <begin position="150"/>
        <end position="171"/>
    </location>
</feature>
<dbReference type="Proteomes" id="UP000272481">
    <property type="component" value="Unassembled WGS sequence"/>
</dbReference>
<evidence type="ECO:0000313" key="3">
    <source>
        <dbReference type="Proteomes" id="UP000272481"/>
    </source>
</evidence>
<dbReference type="EMBL" id="RWGW01000003">
    <property type="protein sequence ID" value="RSK36529.1"/>
    <property type="molecule type" value="Genomic_DNA"/>
</dbReference>
<proteinExistence type="predicted"/>
<dbReference type="Pfam" id="PF10947">
    <property type="entry name" value="DUF2628"/>
    <property type="match status" value="1"/>
</dbReference>
<keyword evidence="1" id="KW-0472">Membrane</keyword>
<sequence length="176" mass="19742">MEVKKGGGGMEAASPIDEKAMTREEKLLYLYVGGKADVYEQKWGKGRFSWNWAAFIFGLFWLGYRKMYVPLLVILGLFLLFDAAAYLMGDFEASWDFGIGFVVSAVLGIGGNQLYRQDAERKIRKIQTSHRPEHVETAVMKKGGAGFVSLLLGFLLLLAYGLITGALSVFMEWMYL</sequence>
<evidence type="ECO:0000256" key="1">
    <source>
        <dbReference type="SAM" id="Phobius"/>
    </source>
</evidence>
<dbReference type="InterPro" id="IPR024399">
    <property type="entry name" value="DUF2628"/>
</dbReference>
<organism evidence="2 3">
    <name type="scientific">Bhargavaea beijingensis</name>
    <dbReference type="NCBI Taxonomy" id="426756"/>
    <lineage>
        <taxon>Bacteria</taxon>
        <taxon>Bacillati</taxon>
        <taxon>Bacillota</taxon>
        <taxon>Bacilli</taxon>
        <taxon>Bacillales</taxon>
        <taxon>Caryophanaceae</taxon>
        <taxon>Bhargavaea</taxon>
    </lineage>
</organism>
<reference evidence="2 3" key="1">
    <citation type="submission" date="2018-12" db="EMBL/GenBank/DDBJ databases">
        <title>Comparitive functional genomics of dry heat resistant strains isolated from the viking spacecraft.</title>
        <authorList>
            <person name="Seuylemezian A."/>
            <person name="Vaishampayan P."/>
        </authorList>
    </citation>
    <scope>NUCLEOTIDE SEQUENCE [LARGE SCALE GENOMIC DNA]</scope>
    <source>
        <strain evidence="2 3">M6-11</strain>
    </source>
</reference>
<feature type="transmembrane region" description="Helical" evidence="1">
    <location>
        <begin position="95"/>
        <end position="115"/>
    </location>
</feature>
<accession>A0ABX9ZFL4</accession>
<name>A0ABX9ZFL4_9BACL</name>
<keyword evidence="3" id="KW-1185">Reference proteome</keyword>
<gene>
    <name evidence="2" type="ORF">EJA12_01925</name>
</gene>
<feature type="transmembrane region" description="Helical" evidence="1">
    <location>
        <begin position="71"/>
        <end position="89"/>
    </location>
</feature>
<comment type="caution">
    <text evidence="2">The sequence shown here is derived from an EMBL/GenBank/DDBJ whole genome shotgun (WGS) entry which is preliminary data.</text>
</comment>
<protein>
    <submittedName>
        <fullName evidence="2">DUF2628 domain-containing protein</fullName>
    </submittedName>
</protein>